<evidence type="ECO:0000313" key="3">
    <source>
        <dbReference type="Proteomes" id="UP001168972"/>
    </source>
</evidence>
<name>A0AA39G0C5_MICHY</name>
<comment type="caution">
    <text evidence="2">The sequence shown here is derived from an EMBL/GenBank/DDBJ whole genome shotgun (WGS) entry which is preliminary data.</text>
</comment>
<proteinExistence type="predicted"/>
<organism evidence="2 3">
    <name type="scientific">Microctonus hyperodae</name>
    <name type="common">Parasitoid wasp</name>
    <dbReference type="NCBI Taxonomy" id="165561"/>
    <lineage>
        <taxon>Eukaryota</taxon>
        <taxon>Metazoa</taxon>
        <taxon>Ecdysozoa</taxon>
        <taxon>Arthropoda</taxon>
        <taxon>Hexapoda</taxon>
        <taxon>Insecta</taxon>
        <taxon>Pterygota</taxon>
        <taxon>Neoptera</taxon>
        <taxon>Endopterygota</taxon>
        <taxon>Hymenoptera</taxon>
        <taxon>Apocrita</taxon>
        <taxon>Ichneumonoidea</taxon>
        <taxon>Braconidae</taxon>
        <taxon>Euphorinae</taxon>
        <taxon>Microctonus</taxon>
    </lineage>
</organism>
<protein>
    <submittedName>
        <fullName evidence="2">Uncharacterized protein</fullName>
    </submittedName>
</protein>
<sequence length="146" mass="16570">MNIPKFKLIIPLLIFSVNNTNNIFVLGNELNNVGENLLSSISDSNYFNDGIIEDYESNNDYISVENNNDSNKEHSNVNDDVFSTTMKQFYNALMKQRKNLDSDDIENKYIPHKPTNIMKSVIVGPSGRKCPPGQRPDSNGRCRKPL</sequence>
<reference evidence="2" key="1">
    <citation type="journal article" date="2023" name="bioRxiv">
        <title>Scaffold-level genome assemblies of two parasitoid biocontrol wasps reveal the parthenogenesis mechanism and an associated novel virus.</title>
        <authorList>
            <person name="Inwood S."/>
            <person name="Skelly J."/>
            <person name="Guhlin J."/>
            <person name="Harrop T."/>
            <person name="Goldson S."/>
            <person name="Dearden P."/>
        </authorList>
    </citation>
    <scope>NUCLEOTIDE SEQUENCE</scope>
    <source>
        <strain evidence="2">Lincoln</strain>
        <tissue evidence="2">Whole body</tissue>
    </source>
</reference>
<reference evidence="2" key="2">
    <citation type="submission" date="2023-03" db="EMBL/GenBank/DDBJ databases">
        <authorList>
            <person name="Inwood S.N."/>
            <person name="Skelly J.G."/>
            <person name="Guhlin J."/>
            <person name="Harrop T.W.R."/>
            <person name="Goldson S.G."/>
            <person name="Dearden P.K."/>
        </authorList>
    </citation>
    <scope>NUCLEOTIDE SEQUENCE</scope>
    <source>
        <strain evidence="2">Lincoln</strain>
        <tissue evidence="2">Whole body</tissue>
    </source>
</reference>
<evidence type="ECO:0000256" key="1">
    <source>
        <dbReference type="SAM" id="MobiDB-lite"/>
    </source>
</evidence>
<dbReference type="AlphaFoldDB" id="A0AA39G0C5"/>
<feature type="region of interest" description="Disordered" evidence="1">
    <location>
        <begin position="122"/>
        <end position="146"/>
    </location>
</feature>
<gene>
    <name evidence="2" type="ORF">PV327_007792</name>
</gene>
<dbReference type="Proteomes" id="UP001168972">
    <property type="component" value="Unassembled WGS sequence"/>
</dbReference>
<accession>A0AA39G0C5</accession>
<dbReference type="EMBL" id="JAQQBR010000004">
    <property type="protein sequence ID" value="KAK0178956.1"/>
    <property type="molecule type" value="Genomic_DNA"/>
</dbReference>
<evidence type="ECO:0000313" key="2">
    <source>
        <dbReference type="EMBL" id="KAK0178956.1"/>
    </source>
</evidence>
<keyword evidence="3" id="KW-1185">Reference proteome</keyword>